<dbReference type="InterPro" id="IPR012308">
    <property type="entry name" value="DNA_ligase_ATP-dep_N"/>
</dbReference>
<evidence type="ECO:0000256" key="4">
    <source>
        <dbReference type="ARBA" id="ARBA00022618"/>
    </source>
</evidence>
<dbReference type="Gene3D" id="2.40.50.140">
    <property type="entry name" value="Nucleic acid-binding proteins"/>
    <property type="match status" value="1"/>
</dbReference>
<keyword evidence="6 14" id="KW-0547">Nucleotide-binding</keyword>
<comment type="subcellular location">
    <subcellularLocation>
        <location evidence="1">Nucleus</location>
    </subcellularLocation>
</comment>
<dbReference type="InterPro" id="IPR050191">
    <property type="entry name" value="ATP-dep_DNA_ligase"/>
</dbReference>
<dbReference type="Pfam" id="PF01068">
    <property type="entry name" value="DNA_ligase_A_M"/>
    <property type="match status" value="1"/>
</dbReference>
<evidence type="ECO:0000313" key="18">
    <source>
        <dbReference type="EMBL" id="CAI8024696.1"/>
    </source>
</evidence>
<dbReference type="PROSITE" id="PS50160">
    <property type="entry name" value="DNA_LIGASE_A3"/>
    <property type="match status" value="1"/>
</dbReference>
<evidence type="ECO:0000256" key="7">
    <source>
        <dbReference type="ARBA" id="ARBA00022763"/>
    </source>
</evidence>
<evidence type="ECO:0000256" key="3">
    <source>
        <dbReference type="ARBA" id="ARBA00022598"/>
    </source>
</evidence>
<dbReference type="GO" id="GO:0005524">
    <property type="term" value="F:ATP binding"/>
    <property type="evidence" value="ECO:0007669"/>
    <property type="project" value="UniProtKB-KW"/>
</dbReference>
<keyword evidence="8 14" id="KW-0067">ATP-binding</keyword>
<comment type="similarity">
    <text evidence="2 15">Belongs to the ATP-dependent DNA ligase family.</text>
</comment>
<keyword evidence="19" id="KW-1185">Reference proteome</keyword>
<feature type="compositionally biased region" description="Acidic residues" evidence="16">
    <location>
        <begin position="81"/>
        <end position="93"/>
    </location>
</feature>
<feature type="compositionally biased region" description="Low complexity" evidence="16">
    <location>
        <begin position="193"/>
        <end position="204"/>
    </location>
</feature>
<keyword evidence="7 14" id="KW-0227">DNA damage</keyword>
<keyword evidence="9 14" id="KW-0233">DNA recombination</keyword>
<dbReference type="PROSITE" id="PS00333">
    <property type="entry name" value="DNA_LIGASE_A2"/>
    <property type="match status" value="1"/>
</dbReference>
<reference evidence="18" key="1">
    <citation type="submission" date="2023-03" db="EMBL/GenBank/DDBJ databases">
        <authorList>
            <person name="Steffen K."/>
            <person name="Cardenas P."/>
        </authorList>
    </citation>
    <scope>NUCLEOTIDE SEQUENCE</scope>
</reference>
<dbReference type="GO" id="GO:0003677">
    <property type="term" value="F:DNA binding"/>
    <property type="evidence" value="ECO:0007669"/>
    <property type="project" value="InterPro"/>
</dbReference>
<keyword evidence="11" id="KW-0539">Nucleus</keyword>
<name>A0AA35SA07_GEOBA</name>
<sequence>MAQRGIMSFFGKVDNKSPSSQKKKSPSATTSNKSKQSTPVKHQIEVTPGSVERGKNEAACNGADSPVFKRKGKSRKRLILDSDEEEEEEEETVGESPQRENGAQGVKDCVENRVDSGEEVVMDTATEERTPTGDESTISNAGAHSPPTTSQNASASVASRLPSSLADSELLKTPPKRKTARKYTGQHTRKPHPSAASPSTSSPSLGGGRTTRVNGAASSPPVKRRKTADEEDEREGDNGCADEAGKTEGVRGETSEDKETEKQDDVESENASRQEEREERDGGEKEASHGKEEEMEVGGEDQKDVEMAVRGGGTQKVTSTPATEKKKPIHPFFTSRTPKRAKKETKATSSVSKAKEENGGGGVSSGSPLGQRGASDARPSDGYDPTRKTYHPVDHACWTRGEKVPYLALAKTFEKIEEESKRLKIIATLTNFFRSVIALSPDELVKCVYLCLNKLAPAYEGTELGIGDSLLIKAIAGATGRSVQKIKNDVVKKGDLGLVAESSRSNQRMMFAPPKLTVSAVFAKLKEIASMTGSASMSKKVDMIKSMFVACKQCEARYLIRSLGGKLRIGLAEQSVLVAIGHAAVYTPPGQDWPLGVVDASNGASSSEQFHKSLDEAVLTVKTCYCEHPNYERLISSLLLRGVSELPAHCRLTPGIPLKPMLAHPTKGAQEILRRFENATFTCEWKYDGERAQIHVLEGGEVRVYSRNSENNTSKYPDIISRMPKVLKECVKSCVIDGEAVAWDTEKGEILPFQVLSTRKRKDASEADITVQVCVFAFDLLFLNDKSLVREPLKTRRELLRSSFNEIEGEFVFAKSMDGSDVEEIQEFLEESVRGNCEGLMVKTLEKDATYEIAKRSHNWLKLKKDYLEGVGDTLDLVVVGGFHGTGKRTGKYGGFLLACYDEESEEFQVICKIGTGFKEEQLEQHAVFFKDHLLEGPKHYYRYNEGTQPDEWFDSVQVWEVKAADLSISPVYTAAAGIVDEEKGISLRFPRFLRIREDKTPEQATSSAQVAEMYRSQVNCIKASSSSSNAATDGVNDDMY</sequence>
<evidence type="ECO:0000256" key="14">
    <source>
        <dbReference type="RuleBase" id="RU000617"/>
    </source>
</evidence>
<evidence type="ECO:0000256" key="2">
    <source>
        <dbReference type="ARBA" id="ARBA00007572"/>
    </source>
</evidence>
<dbReference type="PROSITE" id="PS00697">
    <property type="entry name" value="DNA_LIGASE_A1"/>
    <property type="match status" value="1"/>
</dbReference>
<dbReference type="GO" id="GO:1903461">
    <property type="term" value="P:Okazaki fragment processing involved in mitotic DNA replication"/>
    <property type="evidence" value="ECO:0007669"/>
    <property type="project" value="TreeGrafter"/>
</dbReference>
<dbReference type="GO" id="GO:0005634">
    <property type="term" value="C:nucleus"/>
    <property type="evidence" value="ECO:0007669"/>
    <property type="project" value="UniProtKB-SubCell"/>
</dbReference>
<dbReference type="InterPro" id="IPR012340">
    <property type="entry name" value="NA-bd_OB-fold"/>
</dbReference>
<dbReference type="InterPro" id="IPR012309">
    <property type="entry name" value="DNA_ligase_ATP-dep_C"/>
</dbReference>
<dbReference type="InterPro" id="IPR016059">
    <property type="entry name" value="DNA_ligase_ATP-dep_CS"/>
</dbReference>
<feature type="compositionally biased region" description="Basic residues" evidence="16">
    <location>
        <begin position="68"/>
        <end position="77"/>
    </location>
</feature>
<evidence type="ECO:0000256" key="15">
    <source>
        <dbReference type="RuleBase" id="RU004196"/>
    </source>
</evidence>
<dbReference type="PANTHER" id="PTHR45674:SF4">
    <property type="entry name" value="DNA LIGASE 1"/>
    <property type="match status" value="1"/>
</dbReference>
<keyword evidence="5" id="KW-0235">DNA replication</keyword>
<evidence type="ECO:0000256" key="16">
    <source>
        <dbReference type="SAM" id="MobiDB-lite"/>
    </source>
</evidence>
<feature type="domain" description="ATP-dependent DNA ligase family profile" evidence="17">
    <location>
        <begin position="766"/>
        <end position="902"/>
    </location>
</feature>
<protein>
    <recommendedName>
        <fullName evidence="14">DNA ligase</fullName>
        <ecNumber evidence="14">6.5.1.1</ecNumber>
    </recommendedName>
</protein>
<dbReference type="Gene3D" id="3.30.470.30">
    <property type="entry name" value="DNA ligase/mRNA capping enzyme"/>
    <property type="match status" value="1"/>
</dbReference>
<dbReference type="Pfam" id="PF04675">
    <property type="entry name" value="DNA_ligase_A_N"/>
    <property type="match status" value="1"/>
</dbReference>
<dbReference type="GO" id="GO:0051301">
    <property type="term" value="P:cell division"/>
    <property type="evidence" value="ECO:0007669"/>
    <property type="project" value="UniProtKB-KW"/>
</dbReference>
<proteinExistence type="inferred from homology"/>
<feature type="compositionally biased region" description="Basic and acidic residues" evidence="16">
    <location>
        <begin position="243"/>
        <end position="292"/>
    </location>
</feature>
<dbReference type="FunFam" id="1.10.3260.10:FF:000001">
    <property type="entry name" value="DNA ligase"/>
    <property type="match status" value="1"/>
</dbReference>
<dbReference type="FunFam" id="2.40.50.140:FF:000062">
    <property type="entry name" value="DNA ligase"/>
    <property type="match status" value="1"/>
</dbReference>
<evidence type="ECO:0000259" key="17">
    <source>
        <dbReference type="PROSITE" id="PS50160"/>
    </source>
</evidence>
<feature type="region of interest" description="Disordered" evidence="16">
    <location>
        <begin position="1"/>
        <end position="391"/>
    </location>
</feature>
<dbReference type="GO" id="GO:0006281">
    <property type="term" value="P:DNA repair"/>
    <property type="evidence" value="ECO:0007669"/>
    <property type="project" value="UniProtKB-KW"/>
</dbReference>
<organism evidence="18 19">
    <name type="scientific">Geodia barretti</name>
    <name type="common">Barrett's horny sponge</name>
    <dbReference type="NCBI Taxonomy" id="519541"/>
    <lineage>
        <taxon>Eukaryota</taxon>
        <taxon>Metazoa</taxon>
        <taxon>Porifera</taxon>
        <taxon>Demospongiae</taxon>
        <taxon>Heteroscleromorpha</taxon>
        <taxon>Tetractinellida</taxon>
        <taxon>Astrophorina</taxon>
        <taxon>Geodiidae</taxon>
        <taxon>Geodia</taxon>
    </lineage>
</organism>
<evidence type="ECO:0000256" key="9">
    <source>
        <dbReference type="ARBA" id="ARBA00023172"/>
    </source>
</evidence>
<gene>
    <name evidence="18" type="ORF">GBAR_LOCUS14339</name>
</gene>
<dbReference type="SUPFAM" id="SSF50249">
    <property type="entry name" value="Nucleic acid-binding proteins"/>
    <property type="match status" value="1"/>
</dbReference>
<keyword evidence="12" id="KW-0131">Cell cycle</keyword>
<dbReference type="NCBIfam" id="TIGR00574">
    <property type="entry name" value="dnl1"/>
    <property type="match status" value="1"/>
</dbReference>
<dbReference type="GO" id="GO:0003910">
    <property type="term" value="F:DNA ligase (ATP) activity"/>
    <property type="evidence" value="ECO:0007669"/>
    <property type="project" value="UniProtKB-EC"/>
</dbReference>
<dbReference type="GO" id="GO:0071897">
    <property type="term" value="P:DNA biosynthetic process"/>
    <property type="evidence" value="ECO:0007669"/>
    <property type="project" value="InterPro"/>
</dbReference>
<dbReference type="SUPFAM" id="SSF117018">
    <property type="entry name" value="ATP-dependent DNA ligase DNA-binding domain"/>
    <property type="match status" value="1"/>
</dbReference>
<dbReference type="InterPro" id="IPR000977">
    <property type="entry name" value="DNA_ligase_ATP-dep"/>
</dbReference>
<dbReference type="Gene3D" id="3.30.1490.70">
    <property type="match status" value="1"/>
</dbReference>
<dbReference type="GO" id="GO:0005739">
    <property type="term" value="C:mitochondrion"/>
    <property type="evidence" value="ECO:0007669"/>
    <property type="project" value="TreeGrafter"/>
</dbReference>
<evidence type="ECO:0000256" key="13">
    <source>
        <dbReference type="ARBA" id="ARBA00034003"/>
    </source>
</evidence>
<comment type="caution">
    <text evidence="18">The sequence shown here is derived from an EMBL/GenBank/DDBJ whole genome shotgun (WGS) entry which is preliminary data.</text>
</comment>
<dbReference type="CDD" id="cd07900">
    <property type="entry name" value="Adenylation_DNA_ligase_I_Euk"/>
    <property type="match status" value="1"/>
</dbReference>
<dbReference type="InterPro" id="IPR036599">
    <property type="entry name" value="DNA_ligase_N_sf"/>
</dbReference>
<evidence type="ECO:0000256" key="5">
    <source>
        <dbReference type="ARBA" id="ARBA00022705"/>
    </source>
</evidence>
<keyword evidence="10 14" id="KW-0234">DNA repair</keyword>
<feature type="compositionally biased region" description="Polar residues" evidence="16">
    <location>
        <begin position="133"/>
        <end position="166"/>
    </location>
</feature>
<dbReference type="AlphaFoldDB" id="A0AA35SA07"/>
<dbReference type="GO" id="GO:0006310">
    <property type="term" value="P:DNA recombination"/>
    <property type="evidence" value="ECO:0007669"/>
    <property type="project" value="UniProtKB-KW"/>
</dbReference>
<dbReference type="SUPFAM" id="SSF56091">
    <property type="entry name" value="DNA ligase/mRNA capping enzyme, catalytic domain"/>
    <property type="match status" value="1"/>
</dbReference>
<dbReference type="Pfam" id="PF04679">
    <property type="entry name" value="DNA_ligase_A_C"/>
    <property type="match status" value="1"/>
</dbReference>
<dbReference type="PANTHER" id="PTHR45674">
    <property type="entry name" value="DNA LIGASE 1/3 FAMILY MEMBER"/>
    <property type="match status" value="1"/>
</dbReference>
<evidence type="ECO:0000256" key="1">
    <source>
        <dbReference type="ARBA" id="ARBA00004123"/>
    </source>
</evidence>
<feature type="compositionally biased region" description="Basic and acidic residues" evidence="16">
    <location>
        <begin position="378"/>
        <end position="391"/>
    </location>
</feature>
<evidence type="ECO:0000256" key="8">
    <source>
        <dbReference type="ARBA" id="ARBA00022840"/>
    </source>
</evidence>
<keyword evidence="4" id="KW-0132">Cell division</keyword>
<dbReference type="EC" id="6.5.1.1" evidence="14"/>
<accession>A0AA35SA07</accession>
<evidence type="ECO:0000256" key="11">
    <source>
        <dbReference type="ARBA" id="ARBA00023242"/>
    </source>
</evidence>
<evidence type="ECO:0000256" key="6">
    <source>
        <dbReference type="ARBA" id="ARBA00022741"/>
    </source>
</evidence>
<dbReference type="FunFam" id="3.30.470.30:FF:000016">
    <property type="entry name" value="DNA ligase"/>
    <property type="match status" value="1"/>
</dbReference>
<comment type="catalytic activity">
    <reaction evidence="13 14">
        <text>ATP + (deoxyribonucleotide)n-3'-hydroxyl + 5'-phospho-(deoxyribonucleotide)m = (deoxyribonucleotide)n+m + AMP + diphosphate.</text>
        <dbReference type="EC" id="6.5.1.1"/>
    </reaction>
</comment>
<keyword evidence="3 14" id="KW-0436">Ligase</keyword>
<dbReference type="Proteomes" id="UP001174909">
    <property type="component" value="Unassembled WGS sequence"/>
</dbReference>
<dbReference type="Gene3D" id="1.10.3260.10">
    <property type="entry name" value="DNA ligase, ATP-dependent, N-terminal domain"/>
    <property type="match status" value="1"/>
</dbReference>
<evidence type="ECO:0000256" key="12">
    <source>
        <dbReference type="ARBA" id="ARBA00023306"/>
    </source>
</evidence>
<feature type="compositionally biased region" description="Polar residues" evidence="16">
    <location>
        <begin position="28"/>
        <end position="40"/>
    </location>
</feature>
<evidence type="ECO:0000313" key="19">
    <source>
        <dbReference type="Proteomes" id="UP001174909"/>
    </source>
</evidence>
<dbReference type="InterPro" id="IPR012310">
    <property type="entry name" value="DNA_ligase_ATP-dep_cent"/>
</dbReference>
<dbReference type="EMBL" id="CASHTH010002090">
    <property type="protein sequence ID" value="CAI8024696.1"/>
    <property type="molecule type" value="Genomic_DNA"/>
</dbReference>
<dbReference type="CDD" id="cd07969">
    <property type="entry name" value="OBF_DNA_ligase_I"/>
    <property type="match status" value="1"/>
</dbReference>
<evidence type="ECO:0000256" key="10">
    <source>
        <dbReference type="ARBA" id="ARBA00023204"/>
    </source>
</evidence>